<dbReference type="AlphaFoldDB" id="A0A9D1Q248"/>
<evidence type="ECO:0000313" key="2">
    <source>
        <dbReference type="Proteomes" id="UP000823990"/>
    </source>
</evidence>
<sequence>RFSSRFPAWLARSRSGSYGKREMRGNSRKARSFAVFYWGWHRVPLKIKLFYFCGYPMPTLGSALQMSTLFG</sequence>
<name>A0A9D1Q248_9FIRM</name>
<proteinExistence type="predicted"/>
<gene>
    <name evidence="1" type="ORF">H9892_05635</name>
</gene>
<feature type="non-terminal residue" evidence="1">
    <location>
        <position position="1"/>
    </location>
</feature>
<protein>
    <submittedName>
        <fullName evidence="1">Uncharacterized protein</fullName>
    </submittedName>
</protein>
<reference evidence="1" key="2">
    <citation type="submission" date="2021-04" db="EMBL/GenBank/DDBJ databases">
        <authorList>
            <person name="Gilroy R."/>
        </authorList>
    </citation>
    <scope>NUCLEOTIDE SEQUENCE</scope>
    <source>
        <strain evidence="1">12435</strain>
    </source>
</reference>
<dbReference type="Proteomes" id="UP000823990">
    <property type="component" value="Unassembled WGS sequence"/>
</dbReference>
<organism evidence="1 2">
    <name type="scientific">Candidatus Protoclostridium stercorigallinarum</name>
    <dbReference type="NCBI Taxonomy" id="2838741"/>
    <lineage>
        <taxon>Bacteria</taxon>
        <taxon>Bacillati</taxon>
        <taxon>Bacillota</taxon>
        <taxon>Clostridia</taxon>
        <taxon>Candidatus Protoclostridium</taxon>
    </lineage>
</organism>
<comment type="caution">
    <text evidence="1">The sequence shown here is derived from an EMBL/GenBank/DDBJ whole genome shotgun (WGS) entry which is preliminary data.</text>
</comment>
<reference evidence="1" key="1">
    <citation type="journal article" date="2021" name="PeerJ">
        <title>Extensive microbial diversity within the chicken gut microbiome revealed by metagenomics and culture.</title>
        <authorList>
            <person name="Gilroy R."/>
            <person name="Ravi A."/>
            <person name="Getino M."/>
            <person name="Pursley I."/>
            <person name="Horton D.L."/>
            <person name="Alikhan N.F."/>
            <person name="Baker D."/>
            <person name="Gharbi K."/>
            <person name="Hall N."/>
            <person name="Watson M."/>
            <person name="Adriaenssens E.M."/>
            <person name="Foster-Nyarko E."/>
            <person name="Jarju S."/>
            <person name="Secka A."/>
            <person name="Antonio M."/>
            <person name="Oren A."/>
            <person name="Chaudhuri R.R."/>
            <person name="La Ragione R."/>
            <person name="Hildebrand F."/>
            <person name="Pallen M.J."/>
        </authorList>
    </citation>
    <scope>NUCLEOTIDE SEQUENCE</scope>
    <source>
        <strain evidence="1">12435</strain>
    </source>
</reference>
<dbReference type="EMBL" id="DXHS01000089">
    <property type="protein sequence ID" value="HIW02803.1"/>
    <property type="molecule type" value="Genomic_DNA"/>
</dbReference>
<evidence type="ECO:0000313" key="1">
    <source>
        <dbReference type="EMBL" id="HIW02803.1"/>
    </source>
</evidence>
<accession>A0A9D1Q248</accession>